<feature type="domain" description="AMP-dependent synthetase/ligase" evidence="7">
    <location>
        <begin position="120"/>
        <end position="280"/>
    </location>
</feature>
<evidence type="ECO:0000256" key="3">
    <source>
        <dbReference type="ARBA" id="ARBA00022598"/>
    </source>
</evidence>
<dbReference type="InterPro" id="IPR025110">
    <property type="entry name" value="AMP-bd_C"/>
</dbReference>
<feature type="domain" description="AMP-binding enzyme C-terminal" evidence="8">
    <location>
        <begin position="352"/>
        <end position="434"/>
    </location>
</feature>
<dbReference type="InterPro" id="IPR029069">
    <property type="entry name" value="HotDog_dom_sf"/>
</dbReference>
<name>A0ABT2AP46_9BURK</name>
<dbReference type="Proteomes" id="UP001206572">
    <property type="component" value="Unassembled WGS sequence"/>
</dbReference>
<evidence type="ECO:0000259" key="7">
    <source>
        <dbReference type="Pfam" id="PF00501"/>
    </source>
</evidence>
<organism evidence="10 11">
    <name type="scientific">Massilia agri</name>
    <dbReference type="NCBI Taxonomy" id="1886785"/>
    <lineage>
        <taxon>Bacteria</taxon>
        <taxon>Pseudomonadati</taxon>
        <taxon>Pseudomonadota</taxon>
        <taxon>Betaproteobacteria</taxon>
        <taxon>Burkholderiales</taxon>
        <taxon>Oxalobacteraceae</taxon>
        <taxon>Telluria group</taxon>
        <taxon>Massilia</taxon>
    </lineage>
</organism>
<evidence type="ECO:0000256" key="4">
    <source>
        <dbReference type="ARBA" id="ARBA00026121"/>
    </source>
</evidence>
<dbReference type="SUPFAM" id="SSF56801">
    <property type="entry name" value="Acetyl-CoA synthetase-like"/>
    <property type="match status" value="1"/>
</dbReference>
<gene>
    <name evidence="10" type="ORF">NX780_16400</name>
</gene>
<keyword evidence="11" id="KW-1185">Reference proteome</keyword>
<feature type="domain" description="ApeI dehydratase-like" evidence="9">
    <location>
        <begin position="458"/>
        <end position="555"/>
    </location>
</feature>
<dbReference type="Pfam" id="PF22818">
    <property type="entry name" value="ApeI-like"/>
    <property type="match status" value="1"/>
</dbReference>
<evidence type="ECO:0000256" key="5">
    <source>
        <dbReference type="ARBA" id="ARBA00039545"/>
    </source>
</evidence>
<sequence length="561" mass="60641">MPDLFYRIATRSPQATAGWRAGTPVRHGDFLARVRAWSALGRRSAATRVALYHEDSLEFAAALLGAWLSGKTVWLGADVLPATCVALASEVDAFWGAFPVERSPAAPAVDDDWRGEWAVPAAGFPALVVFTSGSTGAPTPIPKQLSQLSSEVAALESQFGARLGEATILATVSHQHIYGLLFRVLWPLAEGRPVHAERHEFPETLAPALAQAPCVLLASPAHLKRLPEHLDWRAGGRQLRAVFSSGGMLEEAAAQHAATLLGQAPVEVYGSSETGGVAWRQRGVNATWTPLPGVQWRQDAGGLLEVRSEFAGPGGWQRLADRVEASGAGFVLRGRADRIVKIEEKRISLDAIEAALCASGLVREAKVLAVPGPGRQVLAAFVVPTPEGQAVLEREGRPALSARLRTVLAGGLEAVALPRRWRIVPRLPVNAQGKTTQALLLALLEERPRLPAVRILEQEATRMLLELTVPANLLYFDGHFSIAPVLPGVVQVDWAIHYGRRHFGLEPGFKGINALKFQQMIRPEQPVQLELVHEVAKAQLHFRYFSDVGAHASGRILLKTP</sequence>
<evidence type="ECO:0000256" key="6">
    <source>
        <dbReference type="ARBA" id="ARBA00042773"/>
    </source>
</evidence>
<comment type="pathway">
    <text evidence="2">Lipid metabolism; fatty acid beta-oxidation.</text>
</comment>
<evidence type="ECO:0000256" key="1">
    <source>
        <dbReference type="ARBA" id="ARBA00004170"/>
    </source>
</evidence>
<reference evidence="10 11" key="1">
    <citation type="submission" date="2022-08" db="EMBL/GenBank/DDBJ databases">
        <title>Reclassification of Massilia species as members of the genera Telluria, Duganella, Pseudoduganella, Mokoshia gen. nov. and Zemynaea gen. nov. using orthogonal and non-orthogonal genome-based approaches.</title>
        <authorList>
            <person name="Bowman J.P."/>
        </authorList>
    </citation>
    <scope>NUCLEOTIDE SEQUENCE [LARGE SCALE GENOMIC DNA]</scope>
    <source>
        <strain evidence="10 11">JCM 31661</strain>
    </source>
</reference>
<dbReference type="InterPro" id="IPR045851">
    <property type="entry name" value="AMP-bd_C_sf"/>
</dbReference>
<dbReference type="EMBL" id="JANUHA010000011">
    <property type="protein sequence ID" value="MCS0597931.1"/>
    <property type="molecule type" value="Genomic_DNA"/>
</dbReference>
<dbReference type="EC" id="6.2.1.3" evidence="4"/>
<evidence type="ECO:0000259" key="8">
    <source>
        <dbReference type="Pfam" id="PF13193"/>
    </source>
</evidence>
<dbReference type="Pfam" id="PF13193">
    <property type="entry name" value="AMP-binding_C"/>
    <property type="match status" value="1"/>
</dbReference>
<dbReference type="Gene3D" id="3.30.300.30">
    <property type="match status" value="1"/>
</dbReference>
<comment type="caution">
    <text evidence="10">The sequence shown here is derived from an EMBL/GenBank/DDBJ whole genome shotgun (WGS) entry which is preliminary data.</text>
</comment>
<evidence type="ECO:0000313" key="10">
    <source>
        <dbReference type="EMBL" id="MCS0597931.1"/>
    </source>
</evidence>
<evidence type="ECO:0000313" key="11">
    <source>
        <dbReference type="Proteomes" id="UP001206572"/>
    </source>
</evidence>
<dbReference type="Gene3D" id="3.40.50.12780">
    <property type="entry name" value="N-terminal domain of ligase-like"/>
    <property type="match status" value="1"/>
</dbReference>
<keyword evidence="3" id="KW-0436">Ligase</keyword>
<comment type="subcellular location">
    <subcellularLocation>
        <location evidence="1">Membrane</location>
        <topology evidence="1">Peripheral membrane protein</topology>
    </subcellularLocation>
</comment>
<dbReference type="PANTHER" id="PTHR43767:SF8">
    <property type="entry name" value="LONG-CHAIN-FATTY-ACID--COA LIGASE"/>
    <property type="match status" value="1"/>
</dbReference>
<evidence type="ECO:0000256" key="2">
    <source>
        <dbReference type="ARBA" id="ARBA00005005"/>
    </source>
</evidence>
<dbReference type="InterPro" id="IPR054545">
    <property type="entry name" value="ApeI-like"/>
</dbReference>
<dbReference type="InterPro" id="IPR050237">
    <property type="entry name" value="ATP-dep_AMP-bd_enzyme"/>
</dbReference>
<dbReference type="InterPro" id="IPR000873">
    <property type="entry name" value="AMP-dep_synth/lig_dom"/>
</dbReference>
<evidence type="ECO:0000259" key="9">
    <source>
        <dbReference type="Pfam" id="PF22818"/>
    </source>
</evidence>
<dbReference type="RefSeq" id="WP_258828943.1">
    <property type="nucleotide sequence ID" value="NZ_JANUHA010000011.1"/>
</dbReference>
<dbReference type="Gene3D" id="3.10.129.10">
    <property type="entry name" value="Hotdog Thioesterase"/>
    <property type="match status" value="1"/>
</dbReference>
<dbReference type="SUPFAM" id="SSF54637">
    <property type="entry name" value="Thioesterase/thiol ester dehydrase-isomerase"/>
    <property type="match status" value="1"/>
</dbReference>
<dbReference type="PANTHER" id="PTHR43767">
    <property type="entry name" value="LONG-CHAIN-FATTY-ACID--COA LIGASE"/>
    <property type="match status" value="1"/>
</dbReference>
<protein>
    <recommendedName>
        <fullName evidence="5">Long-chain-fatty-acid--CoA ligase</fullName>
        <ecNumber evidence="4">6.2.1.3</ecNumber>
    </recommendedName>
    <alternativeName>
        <fullName evidence="6">Long-chain acyl-CoA synthetase</fullName>
    </alternativeName>
</protein>
<dbReference type="Pfam" id="PF00501">
    <property type="entry name" value="AMP-binding"/>
    <property type="match status" value="1"/>
</dbReference>
<dbReference type="InterPro" id="IPR042099">
    <property type="entry name" value="ANL_N_sf"/>
</dbReference>
<proteinExistence type="predicted"/>
<accession>A0ABT2AP46</accession>